<evidence type="ECO:0000256" key="1">
    <source>
        <dbReference type="SAM" id="Phobius"/>
    </source>
</evidence>
<keyword evidence="1" id="KW-0472">Membrane</keyword>
<keyword evidence="3" id="KW-1185">Reference proteome</keyword>
<dbReference type="Proteomes" id="UP000786811">
    <property type="component" value="Unassembled WGS sequence"/>
</dbReference>
<sequence>MIKIPHKTVVKYLGVHIDQLIRIRQHPDIQLVKAKAAFKANSRIFYNKYLSRKAKIICYLLLIRPILTYATPIWWNTSAAVMENYRVFERKCLIACLGAYRSAASNYNKFISNSTLYNLADIRRIDSHIVRLIRDYFSKLPSIENSAINNLAKFTAEDLKKRNETGMLSPQAFLPLDDKGLIQDEDNVPTIYHWKRHKAYKKIEYDADDPKFRWVDFTYSKAMPTRDKMDDHRIDDKYWWLTSESKHRKDLRRRIHPSSVV</sequence>
<keyword evidence="1" id="KW-1133">Transmembrane helix</keyword>
<organism evidence="2 3">
    <name type="scientific">Cotesia congregata</name>
    <name type="common">Parasitoid wasp</name>
    <name type="synonym">Apanteles congregatus</name>
    <dbReference type="NCBI Taxonomy" id="51543"/>
    <lineage>
        <taxon>Eukaryota</taxon>
        <taxon>Metazoa</taxon>
        <taxon>Ecdysozoa</taxon>
        <taxon>Arthropoda</taxon>
        <taxon>Hexapoda</taxon>
        <taxon>Insecta</taxon>
        <taxon>Pterygota</taxon>
        <taxon>Neoptera</taxon>
        <taxon>Endopterygota</taxon>
        <taxon>Hymenoptera</taxon>
        <taxon>Apocrita</taxon>
        <taxon>Ichneumonoidea</taxon>
        <taxon>Braconidae</taxon>
        <taxon>Microgastrinae</taxon>
        <taxon>Cotesia</taxon>
    </lineage>
</organism>
<accession>A0A8J2HJ17</accession>
<evidence type="ECO:0000313" key="2">
    <source>
        <dbReference type="EMBL" id="CAG5102995.1"/>
    </source>
</evidence>
<reference evidence="2" key="1">
    <citation type="submission" date="2021-04" db="EMBL/GenBank/DDBJ databases">
        <authorList>
            <person name="Chebbi M.A.C M."/>
        </authorList>
    </citation>
    <scope>NUCLEOTIDE SEQUENCE</scope>
</reference>
<comment type="caution">
    <text evidence="2">The sequence shown here is derived from an EMBL/GenBank/DDBJ whole genome shotgun (WGS) entry which is preliminary data.</text>
</comment>
<protein>
    <submittedName>
        <fullName evidence="2">Uncharacterized protein</fullName>
    </submittedName>
</protein>
<feature type="transmembrane region" description="Helical" evidence="1">
    <location>
        <begin position="56"/>
        <end position="75"/>
    </location>
</feature>
<proteinExistence type="predicted"/>
<dbReference type="AlphaFoldDB" id="A0A8J2HJ17"/>
<dbReference type="OrthoDB" id="7989680at2759"/>
<keyword evidence="1" id="KW-0812">Transmembrane</keyword>
<dbReference type="EMBL" id="CAJNRD030001123">
    <property type="protein sequence ID" value="CAG5102995.1"/>
    <property type="molecule type" value="Genomic_DNA"/>
</dbReference>
<evidence type="ECO:0000313" key="3">
    <source>
        <dbReference type="Proteomes" id="UP000786811"/>
    </source>
</evidence>
<name>A0A8J2HJ17_COTCN</name>
<gene>
    <name evidence="2" type="ORF">HICCMSTLAB_LOCUS11288</name>
</gene>